<gene>
    <name evidence="5" type="ORF">WHR41_04067</name>
</gene>
<evidence type="ECO:0000256" key="3">
    <source>
        <dbReference type="SAM" id="Phobius"/>
    </source>
</evidence>
<dbReference type="Proteomes" id="UP000803884">
    <property type="component" value="Unassembled WGS sequence"/>
</dbReference>
<feature type="domain" description="NADH:ubiquinone oxidoreductase intermediate-associated protein 30" evidence="4">
    <location>
        <begin position="31"/>
        <end position="199"/>
    </location>
</feature>
<evidence type="ECO:0000313" key="5">
    <source>
        <dbReference type="EMBL" id="KAL1586844.1"/>
    </source>
</evidence>
<dbReference type="PANTHER" id="PTHR13194">
    <property type="entry name" value="COMPLEX I INTERMEDIATE-ASSOCIATED PROTEIN 30"/>
    <property type="match status" value="1"/>
</dbReference>
<dbReference type="SUPFAM" id="SSF49785">
    <property type="entry name" value="Galactose-binding domain-like"/>
    <property type="match status" value="1"/>
</dbReference>
<feature type="region of interest" description="Disordered" evidence="2">
    <location>
        <begin position="1"/>
        <end position="21"/>
    </location>
</feature>
<evidence type="ECO:0000256" key="2">
    <source>
        <dbReference type="SAM" id="MobiDB-lite"/>
    </source>
</evidence>
<feature type="transmembrane region" description="Helical" evidence="3">
    <location>
        <begin position="247"/>
        <end position="269"/>
    </location>
</feature>
<keyword evidence="3" id="KW-0812">Transmembrane</keyword>
<dbReference type="InterPro" id="IPR008979">
    <property type="entry name" value="Galactose-bd-like_sf"/>
</dbReference>
<evidence type="ECO:0000259" key="4">
    <source>
        <dbReference type="Pfam" id="PF08547"/>
    </source>
</evidence>
<dbReference type="EMBL" id="JAAQHG020000012">
    <property type="protein sequence ID" value="KAL1586844.1"/>
    <property type="molecule type" value="Genomic_DNA"/>
</dbReference>
<comment type="caution">
    <text evidence="5">The sequence shown here is derived from an EMBL/GenBank/DDBJ whole genome shotgun (WGS) entry which is preliminary data.</text>
</comment>
<reference evidence="5 6" key="1">
    <citation type="journal article" date="2020" name="Microbiol. Resour. Announc.">
        <title>Draft Genome Sequence of a Cladosporium Species Isolated from the Mesophotic Ascidian Didemnum maculosum.</title>
        <authorList>
            <person name="Gioti A."/>
            <person name="Siaperas R."/>
            <person name="Nikolaivits E."/>
            <person name="Le Goff G."/>
            <person name="Ouazzani J."/>
            <person name="Kotoulas G."/>
            <person name="Topakas E."/>
        </authorList>
    </citation>
    <scope>NUCLEOTIDE SEQUENCE [LARGE SCALE GENOMIC DNA]</scope>
    <source>
        <strain evidence="5 6">TM138-S3</strain>
    </source>
</reference>
<evidence type="ECO:0000256" key="1">
    <source>
        <dbReference type="ARBA" id="ARBA00007884"/>
    </source>
</evidence>
<sequence length="278" mass="31302">MASPPPSRDEQRTASKEKAEHVLFGGQREWREDEWTASDDRVRGGKSQSYLARDGKNARFYGTLDIKTLGGAGFASQRTVAEHETWDLSDYAGIQLDVAKGDKKRYTLILKDTLLTRNPDNGREQATISWECDFELPPQTVPGETRDHSVFIPWSSLNPTYRGKLKKDAKPIDLKSVKRFSIMMRSFFGTQEGDFSLTVKSIKAVSRAPSSAGVQTVDADLSKLEKGSFDPGRSGEDSDATPPPTRLWYYLRYALVATQFALIISYFVVRPTLHWIRN</sequence>
<feature type="compositionally biased region" description="Basic and acidic residues" evidence="2">
    <location>
        <begin position="7"/>
        <end position="21"/>
    </location>
</feature>
<accession>A0AB34KPG6</accession>
<dbReference type="GO" id="GO:0010257">
    <property type="term" value="P:NADH dehydrogenase complex assembly"/>
    <property type="evidence" value="ECO:0007669"/>
    <property type="project" value="TreeGrafter"/>
</dbReference>
<keyword evidence="3" id="KW-0472">Membrane</keyword>
<dbReference type="AlphaFoldDB" id="A0AB34KPG6"/>
<dbReference type="InterPro" id="IPR039131">
    <property type="entry name" value="NDUFAF1"/>
</dbReference>
<proteinExistence type="inferred from homology"/>
<dbReference type="GO" id="GO:0051082">
    <property type="term" value="F:unfolded protein binding"/>
    <property type="evidence" value="ECO:0007669"/>
    <property type="project" value="TreeGrafter"/>
</dbReference>
<dbReference type="GeneID" id="96005511"/>
<dbReference type="Pfam" id="PF08547">
    <property type="entry name" value="CIA30"/>
    <property type="match status" value="1"/>
</dbReference>
<comment type="similarity">
    <text evidence="1">Belongs to the CIA30 family.</text>
</comment>
<dbReference type="PANTHER" id="PTHR13194:SF19">
    <property type="entry name" value="NAD(P)-BINDING ROSSMANN-FOLD SUPERFAMILY PROTEIN"/>
    <property type="match status" value="1"/>
</dbReference>
<dbReference type="InterPro" id="IPR013857">
    <property type="entry name" value="NADH-UbQ_OxRdtase-assoc_prot30"/>
</dbReference>
<evidence type="ECO:0000313" key="6">
    <source>
        <dbReference type="Proteomes" id="UP000803884"/>
    </source>
</evidence>
<protein>
    <recommendedName>
        <fullName evidence="4">NADH:ubiquinone oxidoreductase intermediate-associated protein 30 domain-containing protein</fullName>
    </recommendedName>
</protein>
<keyword evidence="6" id="KW-1185">Reference proteome</keyword>
<dbReference type="RefSeq" id="XP_069229949.1">
    <property type="nucleotide sequence ID" value="XM_069372673.1"/>
</dbReference>
<name>A0AB34KPG6_9PEZI</name>
<organism evidence="5 6">
    <name type="scientific">Cladosporium halotolerans</name>
    <dbReference type="NCBI Taxonomy" id="1052096"/>
    <lineage>
        <taxon>Eukaryota</taxon>
        <taxon>Fungi</taxon>
        <taxon>Dikarya</taxon>
        <taxon>Ascomycota</taxon>
        <taxon>Pezizomycotina</taxon>
        <taxon>Dothideomycetes</taxon>
        <taxon>Dothideomycetidae</taxon>
        <taxon>Cladosporiales</taxon>
        <taxon>Cladosporiaceae</taxon>
        <taxon>Cladosporium</taxon>
    </lineage>
</organism>
<keyword evidence="3" id="KW-1133">Transmembrane helix</keyword>